<dbReference type="GO" id="GO:0097367">
    <property type="term" value="F:carbohydrate derivative binding"/>
    <property type="evidence" value="ECO:0007669"/>
    <property type="project" value="InterPro"/>
</dbReference>
<proteinExistence type="predicted"/>
<accession>A0A3P7LT02</accession>
<dbReference type="CDD" id="cd05009">
    <property type="entry name" value="SIS_GlmS_GlmD_2"/>
    <property type="match status" value="1"/>
</dbReference>
<dbReference type="AlphaFoldDB" id="A0A3P7LT02"/>
<dbReference type="EMBL" id="UYRU01060500">
    <property type="protein sequence ID" value="VDN14827.1"/>
    <property type="molecule type" value="Genomic_DNA"/>
</dbReference>
<dbReference type="PANTHER" id="PTHR10937">
    <property type="entry name" value="GLUCOSAMINE--FRUCTOSE-6-PHOSPHATE AMINOTRANSFERASE, ISOMERIZING"/>
    <property type="match status" value="1"/>
</dbReference>
<dbReference type="InterPro" id="IPR035490">
    <property type="entry name" value="GlmS/FrlB_SIS"/>
</dbReference>
<dbReference type="PROSITE" id="PS51464">
    <property type="entry name" value="SIS"/>
    <property type="match status" value="1"/>
</dbReference>
<organism evidence="2 3">
    <name type="scientific">Dibothriocephalus latus</name>
    <name type="common">Fish tapeworm</name>
    <name type="synonym">Diphyllobothrium latum</name>
    <dbReference type="NCBI Taxonomy" id="60516"/>
    <lineage>
        <taxon>Eukaryota</taxon>
        <taxon>Metazoa</taxon>
        <taxon>Spiralia</taxon>
        <taxon>Lophotrochozoa</taxon>
        <taxon>Platyhelminthes</taxon>
        <taxon>Cestoda</taxon>
        <taxon>Eucestoda</taxon>
        <taxon>Diphyllobothriidea</taxon>
        <taxon>Diphyllobothriidae</taxon>
        <taxon>Dibothriocephalus</taxon>
    </lineage>
</organism>
<gene>
    <name evidence="2" type="ORF">DILT_LOCUS10658</name>
</gene>
<evidence type="ECO:0000313" key="3">
    <source>
        <dbReference type="Proteomes" id="UP000281553"/>
    </source>
</evidence>
<dbReference type="Proteomes" id="UP000281553">
    <property type="component" value="Unassembled WGS sequence"/>
</dbReference>
<dbReference type="GO" id="GO:0006487">
    <property type="term" value="P:protein N-linked glycosylation"/>
    <property type="evidence" value="ECO:0007669"/>
    <property type="project" value="TreeGrafter"/>
</dbReference>
<dbReference type="OrthoDB" id="15235at2759"/>
<name>A0A3P7LT02_DIBLA</name>
<dbReference type="PANTHER" id="PTHR10937:SF0">
    <property type="entry name" value="GLUTAMINE--FRUCTOSE-6-PHOSPHATE TRANSAMINASE (ISOMERIZING)"/>
    <property type="match status" value="1"/>
</dbReference>
<dbReference type="SUPFAM" id="SSF53697">
    <property type="entry name" value="SIS domain"/>
    <property type="match status" value="1"/>
</dbReference>
<sequence>MTYIHAEGIMTGELKHGPLAMVDKDTQVIMVLTRDRLYEKTLNALHEVSARQGQPIVICNEPDAHAKNLSRRNFVIPQTVDCLQSILAIIPLQLLAFHIAVLKGLDVR</sequence>
<protein>
    <recommendedName>
        <fullName evidence="1">SIS domain-containing protein</fullName>
    </recommendedName>
</protein>
<evidence type="ECO:0000259" key="1">
    <source>
        <dbReference type="PROSITE" id="PS51464"/>
    </source>
</evidence>
<dbReference type="Gene3D" id="3.40.50.10490">
    <property type="entry name" value="Glucose-6-phosphate isomerase like protein, domain 1"/>
    <property type="match status" value="1"/>
</dbReference>
<feature type="domain" description="SIS" evidence="1">
    <location>
        <begin position="1"/>
        <end position="108"/>
    </location>
</feature>
<dbReference type="InterPro" id="IPR046348">
    <property type="entry name" value="SIS_dom_sf"/>
</dbReference>
<evidence type="ECO:0000313" key="2">
    <source>
        <dbReference type="EMBL" id="VDN14827.1"/>
    </source>
</evidence>
<dbReference type="GO" id="GO:0004360">
    <property type="term" value="F:glutamine-fructose-6-phosphate transaminase (isomerizing) activity"/>
    <property type="evidence" value="ECO:0007669"/>
    <property type="project" value="TreeGrafter"/>
</dbReference>
<dbReference type="InterPro" id="IPR001347">
    <property type="entry name" value="SIS_dom"/>
</dbReference>
<dbReference type="Pfam" id="PF01380">
    <property type="entry name" value="SIS"/>
    <property type="match status" value="1"/>
</dbReference>
<dbReference type="GO" id="GO:0006002">
    <property type="term" value="P:fructose 6-phosphate metabolic process"/>
    <property type="evidence" value="ECO:0007669"/>
    <property type="project" value="TreeGrafter"/>
</dbReference>
<dbReference type="GO" id="GO:0006047">
    <property type="term" value="P:UDP-N-acetylglucosamine metabolic process"/>
    <property type="evidence" value="ECO:0007669"/>
    <property type="project" value="TreeGrafter"/>
</dbReference>
<keyword evidence="3" id="KW-1185">Reference proteome</keyword>
<reference evidence="2 3" key="1">
    <citation type="submission" date="2018-11" db="EMBL/GenBank/DDBJ databases">
        <authorList>
            <consortium name="Pathogen Informatics"/>
        </authorList>
    </citation>
    <scope>NUCLEOTIDE SEQUENCE [LARGE SCALE GENOMIC DNA]</scope>
</reference>